<sequence length="624" mass="70827">MQLRRRCRTSYQIYTRRRSGLFPRSPYKYSKLRASEIRLLELRRTHPLAKLSIRLLATPSPSIKFYEALSYTWGDPTMNHSLPIEGYSLLTTKNAFEALHALAPHWGKRLVWIDSICINQGDDVEKGRQVALMGEIYKQATRTVSWLGGSSNADFAFLQLRRLKRLLAGNHDIKAITRMVEKSSLGPDNVHHWHAVSELLAHPYWSRVWIVQEVAVSRTVDILYGTHCVPLSSVTDIINRLWRAPETDTLLERPWQLGTLEKGMLSNYGNMRAIFEFRRLFQQGQFPPLHGAVQATLLFKATDPRDKIYAFCNIAREPAAAALDPDYTISAQEAFTRFTKRYIQSNFRKLILEAGLAQDRQLPDLPSWVPDFSSTDDLLPPMARTGLHLKDHYAASGGEAISIGIDLSKIIRVQGVYVDQIDFLTSHSIERSLNPMSADYVAPALNAWHEEAIALATAKIPLKYRCGDESRRRAFIRTLIADRDGYGSEAPAVYYRKYYKDWCKYLRTAAEERVELDNNNASDSEEGEHLESARYFSSAVLRVAQIRKFATTTGGFMAIVPKEARVGDIICVLFGMEVPFVLRPVSVEAGEEQTHLLIGWCYCHGIMMGECLETGQASQTFVLR</sequence>
<keyword evidence="3" id="KW-1185">Reference proteome</keyword>
<dbReference type="Pfam" id="PF26639">
    <property type="entry name" value="Het-6_barrel"/>
    <property type="match status" value="1"/>
</dbReference>
<dbReference type="InterPro" id="IPR010730">
    <property type="entry name" value="HET"/>
</dbReference>
<evidence type="ECO:0000259" key="1">
    <source>
        <dbReference type="Pfam" id="PF06985"/>
    </source>
</evidence>
<dbReference type="RefSeq" id="XP_024737667.1">
    <property type="nucleotide sequence ID" value="XM_024878075.1"/>
</dbReference>
<dbReference type="OrthoDB" id="2157530at2759"/>
<dbReference type="GeneID" id="36586152"/>
<dbReference type="Pfam" id="PF06985">
    <property type="entry name" value="HET"/>
    <property type="match status" value="1"/>
</dbReference>
<reference evidence="2 3" key="1">
    <citation type="submission" date="2016-04" db="EMBL/GenBank/DDBJ databases">
        <title>A degradative enzymes factory behind the ericoid mycorrhizal symbiosis.</title>
        <authorList>
            <consortium name="DOE Joint Genome Institute"/>
            <person name="Martino E."/>
            <person name="Morin E."/>
            <person name="Grelet G."/>
            <person name="Kuo A."/>
            <person name="Kohler A."/>
            <person name="Daghino S."/>
            <person name="Barry K."/>
            <person name="Choi C."/>
            <person name="Cichocki N."/>
            <person name="Clum A."/>
            <person name="Copeland A."/>
            <person name="Hainaut M."/>
            <person name="Haridas S."/>
            <person name="Labutti K."/>
            <person name="Lindquist E."/>
            <person name="Lipzen A."/>
            <person name="Khouja H.-R."/>
            <person name="Murat C."/>
            <person name="Ohm R."/>
            <person name="Olson A."/>
            <person name="Spatafora J."/>
            <person name="Veneault-Fourrey C."/>
            <person name="Henrissat B."/>
            <person name="Grigoriev I."/>
            <person name="Martin F."/>
            <person name="Perotto S."/>
        </authorList>
    </citation>
    <scope>NUCLEOTIDE SEQUENCE [LARGE SCALE GENOMIC DNA]</scope>
    <source>
        <strain evidence="2 3">E</strain>
    </source>
</reference>
<accession>A0A2J6TCN7</accession>
<dbReference type="InParanoid" id="A0A2J6TCN7"/>
<gene>
    <name evidence="2" type="ORF">K444DRAFT_588791</name>
</gene>
<dbReference type="STRING" id="1095630.A0A2J6TCN7"/>
<evidence type="ECO:0000313" key="2">
    <source>
        <dbReference type="EMBL" id="PMD60763.1"/>
    </source>
</evidence>
<dbReference type="Proteomes" id="UP000235371">
    <property type="component" value="Unassembled WGS sequence"/>
</dbReference>
<dbReference type="AlphaFoldDB" id="A0A2J6TCN7"/>
<protein>
    <submittedName>
        <fullName evidence="2">HET-domain-containing protein</fullName>
    </submittedName>
</protein>
<name>A0A2J6TCN7_9HELO</name>
<evidence type="ECO:0000313" key="3">
    <source>
        <dbReference type="Proteomes" id="UP000235371"/>
    </source>
</evidence>
<organism evidence="2 3">
    <name type="scientific">Hyaloscypha bicolor E</name>
    <dbReference type="NCBI Taxonomy" id="1095630"/>
    <lineage>
        <taxon>Eukaryota</taxon>
        <taxon>Fungi</taxon>
        <taxon>Dikarya</taxon>
        <taxon>Ascomycota</taxon>
        <taxon>Pezizomycotina</taxon>
        <taxon>Leotiomycetes</taxon>
        <taxon>Helotiales</taxon>
        <taxon>Hyaloscyphaceae</taxon>
        <taxon>Hyaloscypha</taxon>
        <taxon>Hyaloscypha bicolor</taxon>
    </lineage>
</organism>
<dbReference type="EMBL" id="KZ613788">
    <property type="protein sequence ID" value="PMD60763.1"/>
    <property type="molecule type" value="Genomic_DNA"/>
</dbReference>
<feature type="domain" description="Heterokaryon incompatibility" evidence="1">
    <location>
        <begin position="66"/>
        <end position="213"/>
    </location>
</feature>
<dbReference type="InterPro" id="IPR052895">
    <property type="entry name" value="HetReg/Transcr_Mod"/>
</dbReference>
<dbReference type="PANTHER" id="PTHR24148:SF64">
    <property type="entry name" value="HETEROKARYON INCOMPATIBILITY DOMAIN-CONTAINING PROTEIN"/>
    <property type="match status" value="1"/>
</dbReference>
<proteinExistence type="predicted"/>
<dbReference type="PANTHER" id="PTHR24148">
    <property type="entry name" value="ANKYRIN REPEAT DOMAIN-CONTAINING PROTEIN 39 HOMOLOG-RELATED"/>
    <property type="match status" value="1"/>
</dbReference>